<dbReference type="OrthoDB" id="9803192at2"/>
<keyword evidence="2" id="KW-0560">Oxidoreductase</keyword>
<dbReference type="InterPro" id="IPR016169">
    <property type="entry name" value="FAD-bd_PCMH_sub2"/>
</dbReference>
<proteinExistence type="predicted"/>
<dbReference type="InterPro" id="IPR016166">
    <property type="entry name" value="FAD-bd_PCMH"/>
</dbReference>
<dbReference type="Proteomes" id="UP000005710">
    <property type="component" value="Unassembled WGS sequence"/>
</dbReference>
<protein>
    <submittedName>
        <fullName evidence="5">Aerobic-type carbon monoxide dehydrogenase, middle subunit CoxM/CutM-like protein</fullName>
    </submittedName>
</protein>
<evidence type="ECO:0000313" key="6">
    <source>
        <dbReference type="Proteomes" id="UP000005710"/>
    </source>
</evidence>
<comment type="caution">
    <text evidence="5">The sequence shown here is derived from an EMBL/GenBank/DDBJ whole genome shotgun (WGS) entry which is preliminary data.</text>
</comment>
<dbReference type="InterPro" id="IPR036683">
    <property type="entry name" value="CO_DH_flav_C_dom_sf"/>
</dbReference>
<name>K6Q3P3_9FIRM</name>
<evidence type="ECO:0000256" key="3">
    <source>
        <dbReference type="SAM" id="MobiDB-lite"/>
    </source>
</evidence>
<dbReference type="SUPFAM" id="SSF55447">
    <property type="entry name" value="CO dehydrogenase flavoprotein C-terminal domain-like"/>
    <property type="match status" value="1"/>
</dbReference>
<evidence type="ECO:0000256" key="1">
    <source>
        <dbReference type="ARBA" id="ARBA00022630"/>
    </source>
</evidence>
<feature type="domain" description="FAD-binding PCMH-type" evidence="4">
    <location>
        <begin position="38"/>
        <end position="275"/>
    </location>
</feature>
<dbReference type="SMART" id="SM01092">
    <property type="entry name" value="CO_deh_flav_C"/>
    <property type="match status" value="1"/>
</dbReference>
<dbReference type="PANTHER" id="PTHR42659">
    <property type="entry name" value="XANTHINE DEHYDROGENASE SUBUNIT C-RELATED"/>
    <property type="match status" value="1"/>
</dbReference>
<dbReference type="GO" id="GO:0071949">
    <property type="term" value="F:FAD binding"/>
    <property type="evidence" value="ECO:0007669"/>
    <property type="project" value="InterPro"/>
</dbReference>
<reference evidence="5" key="2">
    <citation type="submission" date="2012-10" db="EMBL/GenBank/DDBJ databases">
        <title>Improved high-quality draft of Thermaerobacter subterraneus C21, DSM 13965.</title>
        <authorList>
            <consortium name="DOE Joint Genome Institute"/>
            <person name="Eisen J."/>
            <person name="Huntemann M."/>
            <person name="Wei C.-L."/>
            <person name="Han J."/>
            <person name="Detter J.C."/>
            <person name="Han C."/>
            <person name="Tapia R."/>
            <person name="Chen A."/>
            <person name="Kyrpides N."/>
            <person name="Mavromatis K."/>
            <person name="Markowitz V."/>
            <person name="Szeto E."/>
            <person name="Ivanova N."/>
            <person name="Mikhailova N."/>
            <person name="Ovchinnikova G."/>
            <person name="Pagani I."/>
            <person name="Pati A."/>
            <person name="Goodwin L."/>
            <person name="Nordberg H.P."/>
            <person name="Cantor M.N."/>
            <person name="Hua S.X."/>
            <person name="Woyke T."/>
            <person name="Eisen J."/>
            <person name="Klenk H.-P."/>
        </authorList>
    </citation>
    <scope>NUCLEOTIDE SEQUENCE [LARGE SCALE GENOMIC DNA]</scope>
    <source>
        <strain evidence="5">DSM 13965</strain>
    </source>
</reference>
<dbReference type="STRING" id="867903.ThesuDRAFT_01468"/>
<dbReference type="Gene3D" id="3.30.390.50">
    <property type="entry name" value="CO dehydrogenase flavoprotein, C-terminal domain"/>
    <property type="match status" value="1"/>
</dbReference>
<dbReference type="Gene3D" id="3.30.465.10">
    <property type="match status" value="2"/>
</dbReference>
<sequence>MTERWGEERHSAAASGGAAPPAPPAAAAEGSDRDEGHLPAAGPAYGRAVTLEDALQALAAAHQGERPVALAGGTDLLTLMHQGRARPRWLLDIRRIGGLRGMGPLDDGRWRIGALTTLADLARPGALPGPYRALAQAAAASATPALRNRATLGGNLEQQVRCWYFRTGLPCRLAGHDHCTCAAPGAAGPFQAVFGHGPGEDGAGCGAVHPSDPAVALVALGAEVELARWQAGGIGRRRVPAGEYFTGRVPAGRPALTVREPDELVVAIDLPAAGGGAHWTSAYRKLTDRRAWQFALVSLAASIRWDEGGEPGTGPRVRVARLALGGVALKPWRLESVEAWLEGRRLDPEAARQAGALAVEGARPLPGSEYKVELIRALVADTLLELAEERAGARAVAR</sequence>
<evidence type="ECO:0000313" key="5">
    <source>
        <dbReference type="EMBL" id="EKP95709.1"/>
    </source>
</evidence>
<dbReference type="InterPro" id="IPR002346">
    <property type="entry name" value="Mopterin_DH_FAD-bd"/>
</dbReference>
<dbReference type="InterPro" id="IPR036318">
    <property type="entry name" value="FAD-bd_PCMH-like_sf"/>
</dbReference>
<feature type="compositionally biased region" description="Basic and acidic residues" evidence="3">
    <location>
        <begin position="1"/>
        <end position="11"/>
    </location>
</feature>
<dbReference type="InterPro" id="IPR016167">
    <property type="entry name" value="FAD-bd_PCMH_sub1"/>
</dbReference>
<gene>
    <name evidence="5" type="ORF">ThesuDRAFT_01468</name>
</gene>
<dbReference type="SUPFAM" id="SSF56176">
    <property type="entry name" value="FAD-binding/transporter-associated domain-like"/>
    <property type="match status" value="1"/>
</dbReference>
<dbReference type="Gene3D" id="3.30.43.10">
    <property type="entry name" value="Uridine Diphospho-n-acetylenolpyruvylglucosamine Reductase, domain 2"/>
    <property type="match status" value="1"/>
</dbReference>
<dbReference type="AlphaFoldDB" id="K6Q3P3"/>
<dbReference type="HOGENOM" id="CLU_058050_1_0_9"/>
<dbReference type="GO" id="GO:0016491">
    <property type="term" value="F:oxidoreductase activity"/>
    <property type="evidence" value="ECO:0007669"/>
    <property type="project" value="UniProtKB-KW"/>
</dbReference>
<dbReference type="PROSITE" id="PS51387">
    <property type="entry name" value="FAD_PCMH"/>
    <property type="match status" value="1"/>
</dbReference>
<dbReference type="RefSeq" id="WP_006903738.1">
    <property type="nucleotide sequence ID" value="NZ_JH976535.1"/>
</dbReference>
<reference evidence="5" key="1">
    <citation type="submission" date="2010-10" db="EMBL/GenBank/DDBJ databases">
        <authorList>
            <consortium name="US DOE Joint Genome Institute (JGI-PGF)"/>
            <person name="Lucas S."/>
            <person name="Copeland A."/>
            <person name="Lapidus A."/>
            <person name="Bruce D."/>
            <person name="Goodwin L."/>
            <person name="Pitluck S."/>
            <person name="Kyrpides N."/>
            <person name="Mavromatis K."/>
            <person name="Detter J.C."/>
            <person name="Han C."/>
            <person name="Land M."/>
            <person name="Hauser L."/>
            <person name="Markowitz V."/>
            <person name="Cheng J.-F."/>
            <person name="Hugenholtz P."/>
            <person name="Woyke T."/>
            <person name="Wu D."/>
            <person name="Pukall R."/>
            <person name="Wahrenburg C."/>
            <person name="Brambilla E."/>
            <person name="Klenk H.-P."/>
            <person name="Eisen J.A."/>
        </authorList>
    </citation>
    <scope>NUCLEOTIDE SEQUENCE [LARGE SCALE GENOMIC DNA]</scope>
    <source>
        <strain evidence="5">DSM 13965</strain>
    </source>
</reference>
<dbReference type="InterPro" id="IPR051312">
    <property type="entry name" value="Diverse_Substr_Oxidored"/>
</dbReference>
<dbReference type="PANTHER" id="PTHR42659:SF9">
    <property type="entry name" value="XANTHINE DEHYDROGENASE FAD-BINDING SUBUNIT XDHB-RELATED"/>
    <property type="match status" value="1"/>
</dbReference>
<organism evidence="5 6">
    <name type="scientific">Thermaerobacter subterraneus DSM 13965</name>
    <dbReference type="NCBI Taxonomy" id="867903"/>
    <lineage>
        <taxon>Bacteria</taxon>
        <taxon>Bacillati</taxon>
        <taxon>Bacillota</taxon>
        <taxon>Clostridia</taxon>
        <taxon>Eubacteriales</taxon>
        <taxon>Clostridiales Family XVII. Incertae Sedis</taxon>
        <taxon>Thermaerobacter</taxon>
    </lineage>
</organism>
<dbReference type="Pfam" id="PF00941">
    <property type="entry name" value="FAD_binding_5"/>
    <property type="match status" value="1"/>
</dbReference>
<accession>K6Q3P3</accession>
<dbReference type="EMBL" id="AENY02000002">
    <property type="protein sequence ID" value="EKP95709.1"/>
    <property type="molecule type" value="Genomic_DNA"/>
</dbReference>
<dbReference type="eggNOG" id="COG1319">
    <property type="taxonomic scope" value="Bacteria"/>
</dbReference>
<keyword evidence="1" id="KW-0285">Flavoprotein</keyword>
<evidence type="ECO:0000259" key="4">
    <source>
        <dbReference type="PROSITE" id="PS51387"/>
    </source>
</evidence>
<dbReference type="InterPro" id="IPR005107">
    <property type="entry name" value="CO_DH_flav_C"/>
</dbReference>
<evidence type="ECO:0000256" key="2">
    <source>
        <dbReference type="ARBA" id="ARBA00023002"/>
    </source>
</evidence>
<keyword evidence="6" id="KW-1185">Reference proteome</keyword>
<dbReference type="Pfam" id="PF03450">
    <property type="entry name" value="CO_deh_flav_C"/>
    <property type="match status" value="1"/>
</dbReference>
<feature type="region of interest" description="Disordered" evidence="3">
    <location>
        <begin position="1"/>
        <end position="42"/>
    </location>
</feature>